<feature type="transmembrane region" description="Helical" evidence="1">
    <location>
        <begin position="23"/>
        <end position="46"/>
    </location>
</feature>
<accession>A0A5B9P4X0</accession>
<dbReference type="AlphaFoldDB" id="A0A5B9P4X0"/>
<keyword evidence="1" id="KW-0472">Membrane</keyword>
<dbReference type="KEGG" id="mff:MFFC18_00320"/>
<evidence type="ECO:0000313" key="2">
    <source>
        <dbReference type="EMBL" id="QEG20185.1"/>
    </source>
</evidence>
<keyword evidence="3" id="KW-1185">Reference proteome</keyword>
<evidence type="ECO:0000313" key="3">
    <source>
        <dbReference type="Proteomes" id="UP000322214"/>
    </source>
</evidence>
<organism evidence="2 3">
    <name type="scientific">Mariniblastus fucicola</name>
    <dbReference type="NCBI Taxonomy" id="980251"/>
    <lineage>
        <taxon>Bacteria</taxon>
        <taxon>Pseudomonadati</taxon>
        <taxon>Planctomycetota</taxon>
        <taxon>Planctomycetia</taxon>
        <taxon>Pirellulales</taxon>
        <taxon>Pirellulaceae</taxon>
        <taxon>Mariniblastus</taxon>
    </lineage>
</organism>
<evidence type="ECO:0000256" key="1">
    <source>
        <dbReference type="SAM" id="Phobius"/>
    </source>
</evidence>
<reference evidence="2 3" key="1">
    <citation type="submission" date="2019-08" db="EMBL/GenBank/DDBJ databases">
        <title>Deep-cultivation of Planctomycetes and their phenomic and genomic characterization uncovers novel biology.</title>
        <authorList>
            <person name="Wiegand S."/>
            <person name="Jogler M."/>
            <person name="Boedeker C."/>
            <person name="Pinto D."/>
            <person name="Vollmers J."/>
            <person name="Rivas-Marin E."/>
            <person name="Kohn T."/>
            <person name="Peeters S.H."/>
            <person name="Heuer A."/>
            <person name="Rast P."/>
            <person name="Oberbeckmann S."/>
            <person name="Bunk B."/>
            <person name="Jeske O."/>
            <person name="Meyerdierks A."/>
            <person name="Storesund J.E."/>
            <person name="Kallscheuer N."/>
            <person name="Luecker S."/>
            <person name="Lage O.M."/>
            <person name="Pohl T."/>
            <person name="Merkel B.J."/>
            <person name="Hornburger P."/>
            <person name="Mueller R.-W."/>
            <person name="Bruemmer F."/>
            <person name="Labrenz M."/>
            <person name="Spormann A.M."/>
            <person name="Op den Camp H."/>
            <person name="Overmann J."/>
            <person name="Amann R."/>
            <person name="Jetten M.S.M."/>
            <person name="Mascher T."/>
            <person name="Medema M.H."/>
            <person name="Devos D.P."/>
            <person name="Kaster A.-K."/>
            <person name="Ovreas L."/>
            <person name="Rohde M."/>
            <person name="Galperin M.Y."/>
            <person name="Jogler C."/>
        </authorList>
    </citation>
    <scope>NUCLEOTIDE SEQUENCE [LARGE SCALE GENOMIC DNA]</scope>
    <source>
        <strain evidence="2 3">FC18</strain>
    </source>
</reference>
<protein>
    <submittedName>
        <fullName evidence="2">Uncharacterized protein</fullName>
    </submittedName>
</protein>
<dbReference type="STRING" id="980251.GCA_001642875_03729"/>
<name>A0A5B9P4X0_9BACT</name>
<keyword evidence="1" id="KW-0812">Transmembrane</keyword>
<sequence>MNTEGPFPRSTVMQKSPQLSSVALTRLLIGMCLLPVITIMTLWYIMPPVSEGQLNCQFTAKDLPDADFYEIEYWKRSEYELGELIVSNLEDQDWTHLNIQVNSNYQVYDREPIPAGTSKIYKLDRFVSRAGARFSLQYNPLKSVRIYARRPTHDRATYYCEFKDGKAVEVDR</sequence>
<proteinExistence type="predicted"/>
<dbReference type="EMBL" id="CP042912">
    <property type="protein sequence ID" value="QEG20185.1"/>
    <property type="molecule type" value="Genomic_DNA"/>
</dbReference>
<dbReference type="Proteomes" id="UP000322214">
    <property type="component" value="Chromosome"/>
</dbReference>
<gene>
    <name evidence="2" type="ORF">MFFC18_00320</name>
</gene>
<keyword evidence="1" id="KW-1133">Transmembrane helix</keyword>